<protein>
    <submittedName>
        <fullName evidence="2">Phage tail tube protein</fullName>
    </submittedName>
</protein>
<dbReference type="RefSeq" id="WP_267765518.1">
    <property type="nucleotide sequence ID" value="NZ_JAPNKE010000001.1"/>
</dbReference>
<evidence type="ECO:0000313" key="3">
    <source>
        <dbReference type="Proteomes" id="UP001150924"/>
    </source>
</evidence>
<gene>
    <name evidence="1" type="ORF">OV079_00100</name>
    <name evidence="2" type="ORF">OV079_23760</name>
</gene>
<dbReference type="EMBL" id="JAPNKE010000001">
    <property type="protein sequence ID" value="MCY1003993.1"/>
    <property type="molecule type" value="Genomic_DNA"/>
</dbReference>
<evidence type="ECO:0000313" key="1">
    <source>
        <dbReference type="EMBL" id="MCY1003993.1"/>
    </source>
</evidence>
<keyword evidence="3" id="KW-1185">Reference proteome</keyword>
<dbReference type="AlphaFoldDB" id="A0A9X3IZF4"/>
<comment type="caution">
    <text evidence="2">The sequence shown here is derived from an EMBL/GenBank/DDBJ whole genome shotgun (WGS) entry which is preliminary data.</text>
</comment>
<dbReference type="EMBL" id="JAPNKE010000002">
    <property type="protein sequence ID" value="MCY1008519.1"/>
    <property type="molecule type" value="Genomic_DNA"/>
</dbReference>
<dbReference type="InterPro" id="IPR019596">
    <property type="entry name" value="Phage_Mu_GpM_tail_tub"/>
</dbReference>
<accession>A0A9X3IZF4</accession>
<organism evidence="2 3">
    <name type="scientific">Nannocystis pusilla</name>
    <dbReference type="NCBI Taxonomy" id="889268"/>
    <lineage>
        <taxon>Bacteria</taxon>
        <taxon>Pseudomonadati</taxon>
        <taxon>Myxococcota</taxon>
        <taxon>Polyangia</taxon>
        <taxon>Nannocystales</taxon>
        <taxon>Nannocystaceae</taxon>
        <taxon>Nannocystis</taxon>
    </lineage>
</organism>
<reference evidence="2" key="1">
    <citation type="submission" date="2022-11" db="EMBL/GenBank/DDBJ databases">
        <title>Minimal conservation of predation-associated metabolite biosynthetic gene clusters underscores biosynthetic potential of Myxococcota including descriptions for ten novel species: Archangium lansinium sp. nov., Myxococcus landrumus sp. nov., Nannocystis bai.</title>
        <authorList>
            <person name="Ahearne A."/>
            <person name="Stevens C."/>
            <person name="Phillips K."/>
        </authorList>
    </citation>
    <scope>NUCLEOTIDE SEQUENCE</scope>
    <source>
        <strain evidence="2">Na p29</strain>
    </source>
</reference>
<name>A0A9X3IZF4_9BACT</name>
<dbReference type="Pfam" id="PF10618">
    <property type="entry name" value="Tail_tube"/>
    <property type="match status" value="1"/>
</dbReference>
<proteinExistence type="predicted"/>
<evidence type="ECO:0000313" key="2">
    <source>
        <dbReference type="EMBL" id="MCY1008519.1"/>
    </source>
</evidence>
<sequence length="121" mass="12679">MAQKTFNIVYKINGKAADALPGGTIKFGGKTRVPLKVNGRAGVHYTEDSEAGGATIKVAHGGEGGITVAEIRSWKNVTLVAEFDSGETFQMAGAYTTNAFELSDGDGSISVELAGPEWEEI</sequence>
<dbReference type="Proteomes" id="UP001150924">
    <property type="component" value="Unassembled WGS sequence"/>
</dbReference>